<dbReference type="GO" id="GO:0005524">
    <property type="term" value="F:ATP binding"/>
    <property type="evidence" value="ECO:0007669"/>
    <property type="project" value="UniProtKB-KW"/>
</dbReference>
<keyword evidence="8" id="KW-0479">Metal-binding</keyword>
<protein>
    <recommendedName>
        <fullName evidence="5">Cysteine--tRNA ligase</fullName>
        <ecNumber evidence="4">6.1.1.16</ecNumber>
    </recommendedName>
    <alternativeName>
        <fullName evidence="14">Cysteinyl-tRNA synthetase</fullName>
    </alternativeName>
</protein>
<dbReference type="InterPro" id="IPR014729">
    <property type="entry name" value="Rossmann-like_a/b/a_fold"/>
</dbReference>
<dbReference type="PRINTS" id="PR00983">
    <property type="entry name" value="TRNASYNTHCYS"/>
</dbReference>
<evidence type="ECO:0000256" key="5">
    <source>
        <dbReference type="ARBA" id="ARBA00014738"/>
    </source>
</evidence>
<keyword evidence="13" id="KW-0030">Aminoacyl-tRNA synthetase</keyword>
<organism evidence="16">
    <name type="scientific">marine metagenome</name>
    <dbReference type="NCBI Taxonomy" id="408172"/>
    <lineage>
        <taxon>unclassified sequences</taxon>
        <taxon>metagenomes</taxon>
        <taxon>ecological metagenomes</taxon>
    </lineage>
</organism>
<dbReference type="NCBIfam" id="TIGR00435">
    <property type="entry name" value="cysS"/>
    <property type="match status" value="1"/>
</dbReference>
<evidence type="ECO:0000256" key="13">
    <source>
        <dbReference type="ARBA" id="ARBA00023146"/>
    </source>
</evidence>
<comment type="subcellular location">
    <subcellularLocation>
        <location evidence="2">Cytoplasm</location>
    </subcellularLocation>
</comment>
<dbReference type="Gene3D" id="3.40.50.620">
    <property type="entry name" value="HUPs"/>
    <property type="match status" value="1"/>
</dbReference>
<evidence type="ECO:0000256" key="2">
    <source>
        <dbReference type="ARBA" id="ARBA00004496"/>
    </source>
</evidence>
<dbReference type="InterPro" id="IPR024909">
    <property type="entry name" value="Cys-tRNA/MSH_ligase"/>
</dbReference>
<dbReference type="GO" id="GO:0005829">
    <property type="term" value="C:cytosol"/>
    <property type="evidence" value="ECO:0007669"/>
    <property type="project" value="TreeGrafter"/>
</dbReference>
<keyword evidence="12" id="KW-0648">Protein biosynthesis</keyword>
<dbReference type="HAMAP" id="MF_00041">
    <property type="entry name" value="Cys_tRNA_synth"/>
    <property type="match status" value="1"/>
</dbReference>
<evidence type="ECO:0000256" key="7">
    <source>
        <dbReference type="ARBA" id="ARBA00022598"/>
    </source>
</evidence>
<evidence type="ECO:0000256" key="8">
    <source>
        <dbReference type="ARBA" id="ARBA00022723"/>
    </source>
</evidence>
<keyword evidence="9" id="KW-0547">Nucleotide-binding</keyword>
<dbReference type="GO" id="GO:0006423">
    <property type="term" value="P:cysteinyl-tRNA aminoacylation"/>
    <property type="evidence" value="ECO:0007669"/>
    <property type="project" value="InterPro"/>
</dbReference>
<evidence type="ECO:0000256" key="9">
    <source>
        <dbReference type="ARBA" id="ARBA00022741"/>
    </source>
</evidence>
<dbReference type="InterPro" id="IPR032678">
    <property type="entry name" value="tRNA-synt_1_cat_dom"/>
</dbReference>
<dbReference type="CDD" id="cd00672">
    <property type="entry name" value="CysRS_core"/>
    <property type="match status" value="1"/>
</dbReference>
<dbReference type="InterPro" id="IPR015803">
    <property type="entry name" value="Cys-tRNA-ligase"/>
</dbReference>
<evidence type="ECO:0000256" key="3">
    <source>
        <dbReference type="ARBA" id="ARBA00005594"/>
    </source>
</evidence>
<dbReference type="PANTHER" id="PTHR10890:SF3">
    <property type="entry name" value="CYSTEINE--TRNA LIGASE, CYTOPLASMIC"/>
    <property type="match status" value="1"/>
</dbReference>
<evidence type="ECO:0000256" key="4">
    <source>
        <dbReference type="ARBA" id="ARBA00012832"/>
    </source>
</evidence>
<feature type="non-terminal residue" evidence="16">
    <location>
        <position position="333"/>
    </location>
</feature>
<dbReference type="GO" id="GO:0046872">
    <property type="term" value="F:metal ion binding"/>
    <property type="evidence" value="ECO:0007669"/>
    <property type="project" value="UniProtKB-KW"/>
</dbReference>
<dbReference type="AlphaFoldDB" id="A0A381WTY4"/>
<keyword evidence="7" id="KW-0436">Ligase</keyword>
<dbReference type="GO" id="GO:0004817">
    <property type="term" value="F:cysteine-tRNA ligase activity"/>
    <property type="evidence" value="ECO:0007669"/>
    <property type="project" value="UniProtKB-EC"/>
</dbReference>
<evidence type="ECO:0000259" key="15">
    <source>
        <dbReference type="Pfam" id="PF01406"/>
    </source>
</evidence>
<sequence>MCQIKLYNTLTRRVEEFSVEDQKINMYVCGITPYAPSHLGHAMCAIVFDVARRYFEFRGFNVRHITNFTDIDDKMIVAAAEEGIEVRELAERNIQSYLSELNRLNVLPATEFPRATHEISSIIGIIEGLICKEFAYEVNGDVYFRVKNDDDYGKLSNRKLEDLVAGARLDLDDAKEYPGDFSLWKSQKYGEPAWDSPWGKGRPGWHIECSAMSISYLDKSIDIHGGGLDLVFPHHENEIAQSESFTGVVPFARFWMHNGTLQYGQDKMSKSIGNVFTISSALEHYSSDVLRMFFLSSHYRSPLTFSEENVKSQERALERLKTALSARSSEGAT</sequence>
<dbReference type="PANTHER" id="PTHR10890">
    <property type="entry name" value="CYSTEINYL-TRNA SYNTHETASE"/>
    <property type="match status" value="1"/>
</dbReference>
<reference evidence="16" key="1">
    <citation type="submission" date="2018-05" db="EMBL/GenBank/DDBJ databases">
        <authorList>
            <person name="Lanie J.A."/>
            <person name="Ng W.-L."/>
            <person name="Kazmierczak K.M."/>
            <person name="Andrzejewski T.M."/>
            <person name="Davidsen T.M."/>
            <person name="Wayne K.J."/>
            <person name="Tettelin H."/>
            <person name="Glass J.I."/>
            <person name="Rusch D."/>
            <person name="Podicherti R."/>
            <person name="Tsui H.-C.T."/>
            <person name="Winkler M.E."/>
        </authorList>
    </citation>
    <scope>NUCLEOTIDE SEQUENCE</scope>
</reference>
<dbReference type="Pfam" id="PF01406">
    <property type="entry name" value="tRNA-synt_1e"/>
    <property type="match status" value="1"/>
</dbReference>
<evidence type="ECO:0000256" key="1">
    <source>
        <dbReference type="ARBA" id="ARBA00001947"/>
    </source>
</evidence>
<accession>A0A381WTY4</accession>
<dbReference type="SUPFAM" id="SSF52374">
    <property type="entry name" value="Nucleotidylyl transferase"/>
    <property type="match status" value="1"/>
</dbReference>
<evidence type="ECO:0000256" key="12">
    <source>
        <dbReference type="ARBA" id="ARBA00022917"/>
    </source>
</evidence>
<evidence type="ECO:0000256" key="14">
    <source>
        <dbReference type="ARBA" id="ARBA00031499"/>
    </source>
</evidence>
<proteinExistence type="inferred from homology"/>
<keyword evidence="6" id="KW-0963">Cytoplasm</keyword>
<keyword evidence="11" id="KW-0067">ATP-binding</keyword>
<evidence type="ECO:0000313" key="16">
    <source>
        <dbReference type="EMBL" id="SVA55940.1"/>
    </source>
</evidence>
<evidence type="ECO:0000256" key="6">
    <source>
        <dbReference type="ARBA" id="ARBA00022490"/>
    </source>
</evidence>
<evidence type="ECO:0000256" key="10">
    <source>
        <dbReference type="ARBA" id="ARBA00022833"/>
    </source>
</evidence>
<feature type="domain" description="tRNA synthetases class I catalytic" evidence="15">
    <location>
        <begin position="19"/>
        <end position="312"/>
    </location>
</feature>
<dbReference type="EC" id="6.1.1.16" evidence="4"/>
<dbReference type="FunFam" id="3.40.50.620:FF:000130">
    <property type="entry name" value="Cysteine--tRNA ligase"/>
    <property type="match status" value="1"/>
</dbReference>
<evidence type="ECO:0000256" key="11">
    <source>
        <dbReference type="ARBA" id="ARBA00022840"/>
    </source>
</evidence>
<gene>
    <name evidence="16" type="ORF">METZ01_LOCUS108794</name>
</gene>
<comment type="similarity">
    <text evidence="3">Belongs to the class-I aminoacyl-tRNA synthetase family.</text>
</comment>
<dbReference type="EMBL" id="UINC01012868">
    <property type="protein sequence ID" value="SVA55940.1"/>
    <property type="molecule type" value="Genomic_DNA"/>
</dbReference>
<keyword evidence="10" id="KW-0862">Zinc</keyword>
<name>A0A381WTY4_9ZZZZ</name>
<comment type="cofactor">
    <cofactor evidence="1">
        <name>Zn(2+)</name>
        <dbReference type="ChEBI" id="CHEBI:29105"/>
    </cofactor>
</comment>